<dbReference type="EMBL" id="JAUESC010000004">
    <property type="protein sequence ID" value="KAK0598579.1"/>
    <property type="molecule type" value="Genomic_DNA"/>
</dbReference>
<gene>
    <name evidence="2" type="ORF">LWI29_036019</name>
</gene>
<organism evidence="2 3">
    <name type="scientific">Acer saccharum</name>
    <name type="common">Sugar maple</name>
    <dbReference type="NCBI Taxonomy" id="4024"/>
    <lineage>
        <taxon>Eukaryota</taxon>
        <taxon>Viridiplantae</taxon>
        <taxon>Streptophyta</taxon>
        <taxon>Embryophyta</taxon>
        <taxon>Tracheophyta</taxon>
        <taxon>Spermatophyta</taxon>
        <taxon>Magnoliopsida</taxon>
        <taxon>eudicotyledons</taxon>
        <taxon>Gunneridae</taxon>
        <taxon>Pentapetalae</taxon>
        <taxon>rosids</taxon>
        <taxon>malvids</taxon>
        <taxon>Sapindales</taxon>
        <taxon>Sapindaceae</taxon>
        <taxon>Hippocastanoideae</taxon>
        <taxon>Acereae</taxon>
        <taxon>Acer</taxon>
    </lineage>
</organism>
<sequence length="150" mass="16722">MLEFFFGIIGLWIEEKRGKYEIGLVYEDDDELGMMMNWVYEIGLVCEDDDELGMMNWLSPDENMPAGSFPSGSGGNENMPVLSSPPFSTWSVSEQPRPAVFSCVSTATRDDEQLSTAEHQPEPEPNQNQPLSGFTQPFSSLNQPFLGVNS</sequence>
<proteinExistence type="predicted"/>
<dbReference type="AlphaFoldDB" id="A0AA39SV82"/>
<protein>
    <submittedName>
        <fullName evidence="2">Uncharacterized protein</fullName>
    </submittedName>
</protein>
<reference evidence="2" key="2">
    <citation type="submission" date="2023-06" db="EMBL/GenBank/DDBJ databases">
        <authorList>
            <person name="Swenson N.G."/>
            <person name="Wegrzyn J.L."/>
            <person name="Mcevoy S.L."/>
        </authorList>
    </citation>
    <scope>NUCLEOTIDE SEQUENCE</scope>
    <source>
        <strain evidence="2">NS2018</strain>
        <tissue evidence="2">Leaf</tissue>
    </source>
</reference>
<evidence type="ECO:0000256" key="1">
    <source>
        <dbReference type="SAM" id="MobiDB-lite"/>
    </source>
</evidence>
<comment type="caution">
    <text evidence="2">The sequence shown here is derived from an EMBL/GenBank/DDBJ whole genome shotgun (WGS) entry which is preliminary data.</text>
</comment>
<evidence type="ECO:0000313" key="2">
    <source>
        <dbReference type="EMBL" id="KAK0598579.1"/>
    </source>
</evidence>
<evidence type="ECO:0000313" key="3">
    <source>
        <dbReference type="Proteomes" id="UP001168877"/>
    </source>
</evidence>
<reference evidence="2" key="1">
    <citation type="journal article" date="2022" name="Plant J.">
        <title>Strategies of tolerance reflected in two North American maple genomes.</title>
        <authorList>
            <person name="McEvoy S.L."/>
            <person name="Sezen U.U."/>
            <person name="Trouern-Trend A."/>
            <person name="McMahon S.M."/>
            <person name="Schaberg P.G."/>
            <person name="Yang J."/>
            <person name="Wegrzyn J.L."/>
            <person name="Swenson N.G."/>
        </authorList>
    </citation>
    <scope>NUCLEOTIDE SEQUENCE</scope>
    <source>
        <strain evidence="2">NS2018</strain>
    </source>
</reference>
<dbReference type="Proteomes" id="UP001168877">
    <property type="component" value="Unassembled WGS sequence"/>
</dbReference>
<feature type="region of interest" description="Disordered" evidence="1">
    <location>
        <begin position="65"/>
        <end position="150"/>
    </location>
</feature>
<feature type="compositionally biased region" description="Polar residues" evidence="1">
    <location>
        <begin position="85"/>
        <end position="94"/>
    </location>
</feature>
<name>A0AA39SV82_ACESA</name>
<keyword evidence="3" id="KW-1185">Reference proteome</keyword>
<accession>A0AA39SV82</accession>
<feature type="compositionally biased region" description="Polar residues" evidence="1">
    <location>
        <begin position="131"/>
        <end position="150"/>
    </location>
</feature>